<keyword evidence="3" id="KW-1185">Reference proteome</keyword>
<feature type="domain" description="NAD-dependent epimerase/dehydratase" evidence="1">
    <location>
        <begin position="3"/>
        <end position="111"/>
    </location>
</feature>
<dbReference type="Pfam" id="PF11066">
    <property type="entry name" value="DUF2867"/>
    <property type="match status" value="1"/>
</dbReference>
<name>A0A1I2HHL5_9BACT</name>
<accession>A0A1I2HHL5</accession>
<gene>
    <name evidence="2" type="ORF">SAMN05216283_10498</name>
</gene>
<evidence type="ECO:0000313" key="2">
    <source>
        <dbReference type="EMBL" id="SFF29182.1"/>
    </source>
</evidence>
<dbReference type="InterPro" id="IPR021295">
    <property type="entry name" value="DUF2867"/>
</dbReference>
<evidence type="ECO:0000313" key="3">
    <source>
        <dbReference type="Proteomes" id="UP000198964"/>
    </source>
</evidence>
<dbReference type="SUPFAM" id="SSF51735">
    <property type="entry name" value="NAD(P)-binding Rossmann-fold domains"/>
    <property type="match status" value="1"/>
</dbReference>
<dbReference type="Gene3D" id="3.40.50.720">
    <property type="entry name" value="NAD(P)-binding Rossmann-like Domain"/>
    <property type="match status" value="1"/>
</dbReference>
<dbReference type="AlphaFoldDB" id="A0A1I2HHL5"/>
<evidence type="ECO:0000259" key="1">
    <source>
        <dbReference type="Pfam" id="PF01370"/>
    </source>
</evidence>
<reference evidence="2 3" key="1">
    <citation type="submission" date="2016-10" db="EMBL/GenBank/DDBJ databases">
        <authorList>
            <person name="de Groot N.N."/>
        </authorList>
    </citation>
    <scope>NUCLEOTIDE SEQUENCE [LARGE SCALE GENOMIC DNA]</scope>
    <source>
        <strain evidence="2 3">CGMCC 1.9156</strain>
    </source>
</reference>
<dbReference type="InterPro" id="IPR001509">
    <property type="entry name" value="Epimerase_deHydtase"/>
</dbReference>
<sequence length="481" mass="55004">MKILLTGVTGYVGKRLLPILIDQGHQLVCCARNLDRIEERWFEHPHIEWVEIDFLKPDSSSVFPKNLEIAYYLIHSMSTASGDFEELELTATQNFRKSISHTNVRQVIYLGGISNDENLSKHLRSRLNVEKELQKGPYALTALHAGIIIGSGSASFEIIRDIVEKLPIMITPQWVLTLSHPIGIRDVLKFLTGVIDQDSCLNQSFDIGGRDILTYKEMLLQYAAIRKLKRRIVTLPIMTPRLSSYWLFFITSTSYRLAVHLVNSLKVEVIAKENPLPKLLQIRPMSYVEAVEAAFTKIRQNQVYSSWKDALSSSAFDPHYADQIDVPEYGCYRNRQQIAFQTNPHKVLQTIWAIGGDNGWYYANSLWKLRGYIDKLSGGIGLRRGRTSPDEIKNGDALDFWRVLLADKTKMRLLLYAEMKLPGEAWLEFKIVSKNNQYSLIQTATFRPRGVAGRFYWGLSGPFHLFIFKGMARNLLKRASS</sequence>
<dbReference type="Pfam" id="PF01370">
    <property type="entry name" value="Epimerase"/>
    <property type="match status" value="1"/>
</dbReference>
<dbReference type="EMBL" id="FONW01000004">
    <property type="protein sequence ID" value="SFF29182.1"/>
    <property type="molecule type" value="Genomic_DNA"/>
</dbReference>
<protein>
    <submittedName>
        <fullName evidence="2">Uncharacterized conserved protein YbjT, contains NAD(P)-binding and DUF2867 domains</fullName>
    </submittedName>
</protein>
<proteinExistence type="predicted"/>
<dbReference type="RefSeq" id="WP_093919784.1">
    <property type="nucleotide sequence ID" value="NZ_FONW01000004.1"/>
</dbReference>
<organism evidence="2 3">
    <name type="scientific">Sunxiuqinia elliptica</name>
    <dbReference type="NCBI Taxonomy" id="655355"/>
    <lineage>
        <taxon>Bacteria</taxon>
        <taxon>Pseudomonadati</taxon>
        <taxon>Bacteroidota</taxon>
        <taxon>Bacteroidia</taxon>
        <taxon>Marinilabiliales</taxon>
        <taxon>Prolixibacteraceae</taxon>
        <taxon>Sunxiuqinia</taxon>
    </lineage>
</organism>
<dbReference type="Proteomes" id="UP000198964">
    <property type="component" value="Unassembled WGS sequence"/>
</dbReference>
<dbReference type="InterPro" id="IPR036291">
    <property type="entry name" value="NAD(P)-bd_dom_sf"/>
</dbReference>
<dbReference type="STRING" id="655355.SAMN05216283_10498"/>